<keyword evidence="1" id="KW-1133">Transmembrane helix</keyword>
<dbReference type="Proteomes" id="UP000182409">
    <property type="component" value="Unassembled WGS sequence"/>
</dbReference>
<dbReference type="InterPro" id="IPR005625">
    <property type="entry name" value="PepSY-ass_TM"/>
</dbReference>
<reference evidence="2 3" key="1">
    <citation type="submission" date="2016-10" db="EMBL/GenBank/DDBJ databases">
        <authorList>
            <person name="de Groot N.N."/>
        </authorList>
    </citation>
    <scope>NUCLEOTIDE SEQUENCE [LARGE SCALE GENOMIC DNA]</scope>
    <source>
        <strain evidence="2 3">AB35.6</strain>
    </source>
</reference>
<feature type="transmembrane region" description="Helical" evidence="1">
    <location>
        <begin position="195"/>
        <end position="216"/>
    </location>
</feature>
<proteinExistence type="predicted"/>
<feature type="transmembrane region" description="Helical" evidence="1">
    <location>
        <begin position="144"/>
        <end position="161"/>
    </location>
</feature>
<protein>
    <submittedName>
        <fullName evidence="2">Uncharacterized iron-regulated membrane protein</fullName>
    </submittedName>
</protein>
<evidence type="ECO:0000313" key="3">
    <source>
        <dbReference type="Proteomes" id="UP000182409"/>
    </source>
</evidence>
<dbReference type="RefSeq" id="WP_074652582.1">
    <property type="nucleotide sequence ID" value="NZ_FNSD01000001.1"/>
</dbReference>
<dbReference type="PANTHER" id="PTHR34219:SF3">
    <property type="entry name" value="BLL7967 PROTEIN"/>
    <property type="match status" value="1"/>
</dbReference>
<sequence length="388" mass="43291">MTARRVLFWLHLTTGIIVGSVVAFLAVTGCILAFQPQIIGWSEHRLRTSTAQTQTCTAPSEILTTTAGLGYGQPLSWTSYANPHRPDEIAFPKGRLLLVDACSGRLLDTNAGRLRGFFDEVHDLHRYVALVGTRNEGLRSIKNACVLAFVFLLLSGLILWLPRQWTWKHTRVGLVPKWKGFGRASEWSLHTVAGFWLFLPLVTISLTGLIMAYAWANGLLYRAAGDTLPSVRAERELKTSEVLPVSRYKELDPLIAKAAMQDPSWTSLTLRVPLAKGKDIAFSIDEGEGGDPRTKSQLTLARKSAEVLKWAHYQDNTRGRRWRLLAHFIHTGELFGLTGQMVAFFTALGALLLVVTGFSLSIRRWLAWRSRKRRAVRTAHRAPDAVAV</sequence>
<keyword evidence="1" id="KW-0812">Transmembrane</keyword>
<gene>
    <name evidence="2" type="ORF">SAMN05443244_0960</name>
</gene>
<feature type="transmembrane region" description="Helical" evidence="1">
    <location>
        <begin position="348"/>
        <end position="366"/>
    </location>
</feature>
<keyword evidence="1" id="KW-0472">Membrane</keyword>
<dbReference type="PANTHER" id="PTHR34219">
    <property type="entry name" value="IRON-REGULATED INNER MEMBRANE PROTEIN-RELATED"/>
    <property type="match status" value="1"/>
</dbReference>
<evidence type="ECO:0000313" key="2">
    <source>
        <dbReference type="EMBL" id="SEB52544.1"/>
    </source>
</evidence>
<organism evidence="2 3">
    <name type="scientific">Terriglobus roseus</name>
    <dbReference type="NCBI Taxonomy" id="392734"/>
    <lineage>
        <taxon>Bacteria</taxon>
        <taxon>Pseudomonadati</taxon>
        <taxon>Acidobacteriota</taxon>
        <taxon>Terriglobia</taxon>
        <taxon>Terriglobales</taxon>
        <taxon>Acidobacteriaceae</taxon>
        <taxon>Terriglobus</taxon>
    </lineage>
</organism>
<dbReference type="AlphaFoldDB" id="A0A1H4K1W9"/>
<evidence type="ECO:0000256" key="1">
    <source>
        <dbReference type="SAM" id="Phobius"/>
    </source>
</evidence>
<dbReference type="EMBL" id="FNSD01000001">
    <property type="protein sequence ID" value="SEB52544.1"/>
    <property type="molecule type" value="Genomic_DNA"/>
</dbReference>
<accession>A0A1H4K1W9</accession>
<dbReference type="Pfam" id="PF03929">
    <property type="entry name" value="PepSY_TM"/>
    <property type="match status" value="1"/>
</dbReference>
<name>A0A1H4K1W9_9BACT</name>
<dbReference type="PROSITE" id="PS51257">
    <property type="entry name" value="PROKAR_LIPOPROTEIN"/>
    <property type="match status" value="1"/>
</dbReference>
<feature type="transmembrane region" description="Helical" evidence="1">
    <location>
        <begin position="6"/>
        <end position="34"/>
    </location>
</feature>